<evidence type="ECO:0000313" key="3">
    <source>
        <dbReference type="Proteomes" id="UP001074726"/>
    </source>
</evidence>
<reference evidence="2" key="1">
    <citation type="submission" date="2022-08" db="EMBL/GenBank/DDBJ databases">
        <title>Genome sequencing of Nocardioides sp. STR2.</title>
        <authorList>
            <person name="So Y."/>
        </authorList>
    </citation>
    <scope>NUCLEOTIDE SEQUENCE</scope>
    <source>
        <strain evidence="2">STR2</strain>
    </source>
</reference>
<organism evidence="2 3">
    <name type="scientific">Nocardioides pini</name>
    <dbReference type="NCBI Taxonomy" id="2975053"/>
    <lineage>
        <taxon>Bacteria</taxon>
        <taxon>Bacillati</taxon>
        <taxon>Actinomycetota</taxon>
        <taxon>Actinomycetes</taxon>
        <taxon>Propionibacteriales</taxon>
        <taxon>Nocardioidaceae</taxon>
        <taxon>Nocardioides</taxon>
    </lineage>
</organism>
<gene>
    <name evidence="2" type="ORF">NYO98_10885</name>
</gene>
<protein>
    <submittedName>
        <fullName evidence="2">Uncharacterized protein</fullName>
    </submittedName>
</protein>
<name>A0ABT4CDA0_9ACTN</name>
<comment type="caution">
    <text evidence="2">The sequence shown here is derived from an EMBL/GenBank/DDBJ whole genome shotgun (WGS) entry which is preliminary data.</text>
</comment>
<dbReference type="RefSeq" id="WP_268111693.1">
    <property type="nucleotide sequence ID" value="NZ_JAPPUX010000003.1"/>
</dbReference>
<keyword evidence="3" id="KW-1185">Reference proteome</keyword>
<feature type="region of interest" description="Disordered" evidence="1">
    <location>
        <begin position="1"/>
        <end position="107"/>
    </location>
</feature>
<evidence type="ECO:0000313" key="2">
    <source>
        <dbReference type="EMBL" id="MCY4726781.1"/>
    </source>
</evidence>
<feature type="compositionally biased region" description="Acidic residues" evidence="1">
    <location>
        <begin position="41"/>
        <end position="53"/>
    </location>
</feature>
<accession>A0ABT4CDA0</accession>
<feature type="compositionally biased region" description="Acidic residues" evidence="1">
    <location>
        <begin position="97"/>
        <end position="107"/>
    </location>
</feature>
<proteinExistence type="predicted"/>
<dbReference type="EMBL" id="JAPPUX010000003">
    <property type="protein sequence ID" value="MCY4726781.1"/>
    <property type="molecule type" value="Genomic_DNA"/>
</dbReference>
<evidence type="ECO:0000256" key="1">
    <source>
        <dbReference type="SAM" id="MobiDB-lite"/>
    </source>
</evidence>
<sequence>MNHDELSPMPEPYTEEPQLVPGGVDALEEDPADTGLARDLDPEDNPAVDDVLPDEIAAPDEKPQAPEGEVEDKESDTPRSDSDSDSDSDGGPSAGQEAEDGSPEPPA</sequence>
<dbReference type="Proteomes" id="UP001074726">
    <property type="component" value="Unassembled WGS sequence"/>
</dbReference>